<dbReference type="SUPFAM" id="SSF100895">
    <property type="entry name" value="Kazal-type serine protease inhibitors"/>
    <property type="match status" value="2"/>
</dbReference>
<keyword evidence="4" id="KW-0732">Signal</keyword>
<keyword evidence="2" id="KW-0964">Secreted</keyword>
<dbReference type="Pfam" id="PF07648">
    <property type="entry name" value="Kazal_2"/>
    <property type="match status" value="1"/>
</dbReference>
<dbReference type="Pfam" id="PF00050">
    <property type="entry name" value="Kazal_1"/>
    <property type="match status" value="1"/>
</dbReference>
<dbReference type="InterPro" id="IPR002350">
    <property type="entry name" value="Kazal_dom"/>
</dbReference>
<feature type="chain" id="PRO_5035214349" description="Kazal-like domain-containing protein" evidence="4">
    <location>
        <begin position="18"/>
        <end position="145"/>
    </location>
</feature>
<evidence type="ECO:0000313" key="6">
    <source>
        <dbReference type="EMBL" id="CAH0112101.1"/>
    </source>
</evidence>
<dbReference type="GO" id="GO:0005576">
    <property type="term" value="C:extracellular region"/>
    <property type="evidence" value="ECO:0007669"/>
    <property type="project" value="UniProtKB-SubCell"/>
</dbReference>
<comment type="caution">
    <text evidence="6">The sequence shown here is derived from an EMBL/GenBank/DDBJ whole genome shotgun (WGS) entry which is preliminary data.</text>
</comment>
<organism evidence="6 7">
    <name type="scientific">Daphnia galeata</name>
    <dbReference type="NCBI Taxonomy" id="27404"/>
    <lineage>
        <taxon>Eukaryota</taxon>
        <taxon>Metazoa</taxon>
        <taxon>Ecdysozoa</taxon>
        <taxon>Arthropoda</taxon>
        <taxon>Crustacea</taxon>
        <taxon>Branchiopoda</taxon>
        <taxon>Diplostraca</taxon>
        <taxon>Cladocera</taxon>
        <taxon>Anomopoda</taxon>
        <taxon>Daphniidae</taxon>
        <taxon>Daphnia</taxon>
    </lineage>
</organism>
<dbReference type="SMART" id="SM00280">
    <property type="entry name" value="KAZAL"/>
    <property type="match status" value="1"/>
</dbReference>
<dbReference type="InterPro" id="IPR036058">
    <property type="entry name" value="Kazal_dom_sf"/>
</dbReference>
<dbReference type="OrthoDB" id="126772at2759"/>
<dbReference type="AlphaFoldDB" id="A0A8J2RZ14"/>
<keyword evidence="7" id="KW-1185">Reference proteome</keyword>
<sequence>MHCTTLLLVVLLGCATSCKIPKTYKPLCGTNGISYTNLKALQCHNKANPQNMIRIAYKGRCLRPDIRECNFSSVVKNVCGNDGLTYLNPAMIACKNKLQPKKPDIFMPVLDVKIIGKGKCKTNTRRRKVPNKMVKPSNVTGAKPK</sequence>
<name>A0A8J2RZ14_9CRUS</name>
<evidence type="ECO:0000256" key="1">
    <source>
        <dbReference type="ARBA" id="ARBA00004613"/>
    </source>
</evidence>
<accession>A0A8J2RZ14</accession>
<evidence type="ECO:0000256" key="4">
    <source>
        <dbReference type="SAM" id="SignalP"/>
    </source>
</evidence>
<evidence type="ECO:0000256" key="3">
    <source>
        <dbReference type="ARBA" id="ARBA00023157"/>
    </source>
</evidence>
<dbReference type="PROSITE" id="PS51465">
    <property type="entry name" value="KAZAL_2"/>
    <property type="match status" value="1"/>
</dbReference>
<evidence type="ECO:0000256" key="2">
    <source>
        <dbReference type="ARBA" id="ARBA00022525"/>
    </source>
</evidence>
<dbReference type="PANTHER" id="PTHR21179:SF0">
    <property type="entry name" value="SERINE PROTEASE INHIBITOR KAZAL-TYPE 4"/>
    <property type="match status" value="1"/>
</dbReference>
<protein>
    <recommendedName>
        <fullName evidence="5">Kazal-like domain-containing protein</fullName>
    </recommendedName>
</protein>
<dbReference type="EMBL" id="CAKKLH010000322">
    <property type="protein sequence ID" value="CAH0112101.1"/>
    <property type="molecule type" value="Genomic_DNA"/>
</dbReference>
<feature type="signal peptide" evidence="4">
    <location>
        <begin position="1"/>
        <end position="17"/>
    </location>
</feature>
<evidence type="ECO:0000313" key="7">
    <source>
        <dbReference type="Proteomes" id="UP000789390"/>
    </source>
</evidence>
<dbReference type="PANTHER" id="PTHR21179">
    <property type="entry name" value="SERINE-TYPE ENDOPEPTIDASE INHIBITOR"/>
    <property type="match status" value="1"/>
</dbReference>
<dbReference type="GO" id="GO:0004867">
    <property type="term" value="F:serine-type endopeptidase inhibitor activity"/>
    <property type="evidence" value="ECO:0007669"/>
    <property type="project" value="InterPro"/>
</dbReference>
<gene>
    <name evidence="6" type="ORF">DGAL_LOCUS15813</name>
</gene>
<dbReference type="Gene3D" id="3.30.60.30">
    <property type="match status" value="2"/>
</dbReference>
<keyword evidence="3" id="KW-1015">Disulfide bond</keyword>
<reference evidence="6" key="1">
    <citation type="submission" date="2021-11" db="EMBL/GenBank/DDBJ databases">
        <authorList>
            <person name="Schell T."/>
        </authorList>
    </citation>
    <scope>NUCLEOTIDE SEQUENCE</scope>
    <source>
        <strain evidence="6">M5</strain>
    </source>
</reference>
<comment type="subcellular location">
    <subcellularLocation>
        <location evidence="1">Secreted</location>
    </subcellularLocation>
</comment>
<feature type="domain" description="Kazal-like" evidence="5">
    <location>
        <begin position="8"/>
        <end position="63"/>
    </location>
</feature>
<dbReference type="InterPro" id="IPR039932">
    <property type="entry name" value="Spink4-like"/>
</dbReference>
<dbReference type="Proteomes" id="UP000789390">
    <property type="component" value="Unassembled WGS sequence"/>
</dbReference>
<proteinExistence type="predicted"/>
<evidence type="ECO:0000259" key="5">
    <source>
        <dbReference type="PROSITE" id="PS51465"/>
    </source>
</evidence>